<dbReference type="InterPro" id="IPR042031">
    <property type="entry name" value="SKA1_MBD_sf"/>
</dbReference>
<dbReference type="GO" id="GO:0072686">
    <property type="term" value="C:mitotic spindle"/>
    <property type="evidence" value="ECO:0007669"/>
    <property type="project" value="TreeGrafter"/>
</dbReference>
<proteinExistence type="inferred from homology"/>
<evidence type="ECO:0000256" key="3">
    <source>
        <dbReference type="ARBA" id="ARBA00047202"/>
    </source>
</evidence>
<dbReference type="GO" id="GO:0031110">
    <property type="term" value="P:regulation of microtubule polymerization or depolymerization"/>
    <property type="evidence" value="ECO:0007669"/>
    <property type="project" value="TreeGrafter"/>
</dbReference>
<dbReference type="OrthoDB" id="5962at2759"/>
<name>A0A3L8DCH5_OOCBI</name>
<evidence type="ECO:0000313" key="5">
    <source>
        <dbReference type="EMBL" id="RLU17833.1"/>
    </source>
</evidence>
<sequence length="296" mass="34594">MDKQDNLDDKHNNRDNLEQIIDRQLTKLRQLDGATRLIKKNAQRSIRSLSWVQNLRQVFEKLKEQNVRCRELSSLIEALNKQILHQTENVPEEVIQSFQNANKQIYAQAMVSHNILDYTANSSYQFVTRTGQKTPGSVYSNTEKRETIKDCKRTLFNEPNNQICHTIPLITVEEFNKLPKYIIGRQTLDTINSLISAINQMLIAKYTILSLGKAAAQKKGEINLYLQYKKQELCVQEKNEYLYFFTAEDYYAQTKTKLDKTKLNLITALRHCKRLREYKIKNVLPGVFCLVLVTNW</sequence>
<reference evidence="5 6" key="1">
    <citation type="journal article" date="2018" name="Genome Res.">
        <title>The genomic architecture and molecular evolution of ant odorant receptors.</title>
        <authorList>
            <person name="McKenzie S.K."/>
            <person name="Kronauer D.J.C."/>
        </authorList>
    </citation>
    <scope>NUCLEOTIDE SEQUENCE [LARGE SCALE GENOMIC DNA]</scope>
    <source>
        <strain evidence="5">Clonal line C1</strain>
    </source>
</reference>
<dbReference type="GO" id="GO:0000278">
    <property type="term" value="P:mitotic cell cycle"/>
    <property type="evidence" value="ECO:0007669"/>
    <property type="project" value="TreeGrafter"/>
</dbReference>
<evidence type="ECO:0000256" key="1">
    <source>
        <dbReference type="ARBA" id="ARBA00006836"/>
    </source>
</evidence>
<dbReference type="GO" id="GO:0051301">
    <property type="term" value="P:cell division"/>
    <property type="evidence" value="ECO:0007669"/>
    <property type="project" value="InterPro"/>
</dbReference>
<organism evidence="5 6">
    <name type="scientific">Ooceraea biroi</name>
    <name type="common">Clonal raider ant</name>
    <name type="synonym">Cerapachys biroi</name>
    <dbReference type="NCBI Taxonomy" id="2015173"/>
    <lineage>
        <taxon>Eukaryota</taxon>
        <taxon>Metazoa</taxon>
        <taxon>Ecdysozoa</taxon>
        <taxon>Arthropoda</taxon>
        <taxon>Hexapoda</taxon>
        <taxon>Insecta</taxon>
        <taxon>Pterygota</taxon>
        <taxon>Neoptera</taxon>
        <taxon>Endopterygota</taxon>
        <taxon>Hymenoptera</taxon>
        <taxon>Apocrita</taxon>
        <taxon>Aculeata</taxon>
        <taxon>Formicoidea</taxon>
        <taxon>Formicidae</taxon>
        <taxon>Dorylinae</taxon>
        <taxon>Ooceraea</taxon>
    </lineage>
</organism>
<dbReference type="GO" id="GO:0008017">
    <property type="term" value="F:microtubule binding"/>
    <property type="evidence" value="ECO:0007669"/>
    <property type="project" value="InterPro"/>
</dbReference>
<gene>
    <name evidence="5" type="ORF">DMN91_010071</name>
</gene>
<evidence type="ECO:0000256" key="2">
    <source>
        <dbReference type="ARBA" id="ARBA00047182"/>
    </source>
</evidence>
<dbReference type="PANTHER" id="PTHR28573:SF1">
    <property type="entry name" value="SPINDLE AND KINETOCHORE-ASSOCIATED PROTEIN 1"/>
    <property type="match status" value="1"/>
</dbReference>
<dbReference type="Proteomes" id="UP000279307">
    <property type="component" value="Chromosome 10"/>
</dbReference>
<dbReference type="GO" id="GO:0005876">
    <property type="term" value="C:spindle microtubule"/>
    <property type="evidence" value="ECO:0007669"/>
    <property type="project" value="TreeGrafter"/>
</dbReference>
<dbReference type="PANTHER" id="PTHR28573">
    <property type="entry name" value="SPINDLE AND KINETOCHORE-ASSOCIATED PROTEIN 1"/>
    <property type="match status" value="1"/>
</dbReference>
<accession>A0A3L8DCH5</accession>
<dbReference type="GO" id="GO:0000940">
    <property type="term" value="C:outer kinetochore"/>
    <property type="evidence" value="ECO:0007669"/>
    <property type="project" value="TreeGrafter"/>
</dbReference>
<dbReference type="GO" id="GO:0007059">
    <property type="term" value="P:chromosome segregation"/>
    <property type="evidence" value="ECO:0007669"/>
    <property type="project" value="InterPro"/>
</dbReference>
<feature type="coiled-coil region" evidence="4">
    <location>
        <begin position="52"/>
        <end position="82"/>
    </location>
</feature>
<dbReference type="EMBL" id="QOIP01000010">
    <property type="protein sequence ID" value="RLU17833.1"/>
    <property type="molecule type" value="Genomic_DNA"/>
</dbReference>
<evidence type="ECO:0000256" key="4">
    <source>
        <dbReference type="SAM" id="Coils"/>
    </source>
</evidence>
<comment type="similarity">
    <text evidence="1">Belongs to the SKA1 family.</text>
</comment>
<keyword evidence="4" id="KW-0175">Coiled coil</keyword>
<protein>
    <recommendedName>
        <fullName evidence="2">SKA complex subunit 1</fullName>
    </recommendedName>
    <alternativeName>
        <fullName evidence="3">Spindle and kinetochore-associated protein 1</fullName>
    </alternativeName>
</protein>
<dbReference type="AlphaFoldDB" id="A0A3L8DCH5"/>
<dbReference type="InterPro" id="IPR009829">
    <property type="entry name" value="SKA1"/>
</dbReference>
<comment type="caution">
    <text evidence="5">The sequence shown here is derived from an EMBL/GenBank/DDBJ whole genome shotgun (WGS) entry which is preliminary data.</text>
</comment>
<dbReference type="Gene3D" id="1.10.10.1890">
    <property type="entry name" value="Ska1 microtubule binding domain-like"/>
    <property type="match status" value="1"/>
</dbReference>
<evidence type="ECO:0000313" key="6">
    <source>
        <dbReference type="Proteomes" id="UP000279307"/>
    </source>
</evidence>
<dbReference type="Pfam" id="PF07160">
    <property type="entry name" value="SKA1"/>
    <property type="match status" value="1"/>
</dbReference>